<dbReference type="InterPro" id="IPR036206">
    <property type="entry name" value="ThiamineP_synth_sf"/>
</dbReference>
<evidence type="ECO:0000313" key="4">
    <source>
        <dbReference type="EMBL" id="SFZ97687.1"/>
    </source>
</evidence>
<dbReference type="GO" id="GO:0005737">
    <property type="term" value="C:cytoplasm"/>
    <property type="evidence" value="ECO:0007669"/>
    <property type="project" value="TreeGrafter"/>
</dbReference>
<dbReference type="Pfam" id="PF02581">
    <property type="entry name" value="TMP-TENI"/>
    <property type="match status" value="1"/>
</dbReference>
<dbReference type="InterPro" id="IPR022998">
    <property type="entry name" value="ThiamineP_synth_TenI"/>
</dbReference>
<dbReference type="SUPFAM" id="SSF51391">
    <property type="entry name" value="Thiamin phosphate synthase"/>
    <property type="match status" value="1"/>
</dbReference>
<dbReference type="AlphaFoldDB" id="A0A1W1ECC4"/>
<keyword evidence="2" id="KW-0784">Thiamine biosynthesis</keyword>
<sequence length="220" mass="24613">MTEIFKMKFPNCGIRALGIYPVVDRAYKLIALYEAGVTTTQLRVKDLAGDALEQEISKAIDISSEYNSRLFINDFWKLAIKYKAYGVHLGQEDIVDADIETIYSAGLRLGISTHTPDELRIAMSFEPSYVAIGPIYETNSKQMVYDPVGLEKLKKWSKDVSYSIVAIGGINLTNIEDVVKTGLANGVAMIQGVLDDDGEVSRFKTVMLVDRFNRVWNENN</sequence>
<dbReference type="EMBL" id="FPKX01000015">
    <property type="protein sequence ID" value="SFZ97687.1"/>
    <property type="molecule type" value="Genomic_DNA"/>
</dbReference>
<comment type="pathway">
    <text evidence="1">Cofactor biosynthesis; thiamine diphosphate biosynthesis.</text>
</comment>
<reference evidence="4" key="1">
    <citation type="submission" date="2016-10" db="EMBL/GenBank/DDBJ databases">
        <authorList>
            <person name="de Groot N.N."/>
        </authorList>
    </citation>
    <scope>NUCLEOTIDE SEQUENCE</scope>
</reference>
<dbReference type="GO" id="GO:0004789">
    <property type="term" value="F:thiamine-phosphate diphosphorylase activity"/>
    <property type="evidence" value="ECO:0007669"/>
    <property type="project" value="UniProtKB-EC"/>
</dbReference>
<protein>
    <submittedName>
        <fullName evidence="4">Thiamin-phosphate pyrophosphorylase</fullName>
        <ecNumber evidence="4">2.5.1.3</ecNumber>
    </submittedName>
</protein>
<dbReference type="PANTHER" id="PTHR20857:SF15">
    <property type="entry name" value="THIAMINE-PHOSPHATE SYNTHASE"/>
    <property type="match status" value="1"/>
</dbReference>
<dbReference type="EC" id="2.5.1.3" evidence="4"/>
<evidence type="ECO:0000256" key="2">
    <source>
        <dbReference type="ARBA" id="ARBA00022977"/>
    </source>
</evidence>
<gene>
    <name evidence="4" type="ORF">MNB_SV-5-756</name>
</gene>
<evidence type="ECO:0000259" key="3">
    <source>
        <dbReference type="Pfam" id="PF02581"/>
    </source>
</evidence>
<dbReference type="InterPro" id="IPR013785">
    <property type="entry name" value="Aldolase_TIM"/>
</dbReference>
<proteinExistence type="predicted"/>
<dbReference type="Gene3D" id="3.20.20.70">
    <property type="entry name" value="Aldolase class I"/>
    <property type="match status" value="1"/>
</dbReference>
<dbReference type="PANTHER" id="PTHR20857">
    <property type="entry name" value="THIAMINE-PHOSPHATE PYROPHOSPHORYLASE"/>
    <property type="match status" value="1"/>
</dbReference>
<feature type="domain" description="Thiamine phosphate synthase/TenI" evidence="3">
    <location>
        <begin position="31"/>
        <end position="193"/>
    </location>
</feature>
<evidence type="ECO:0000256" key="1">
    <source>
        <dbReference type="ARBA" id="ARBA00004948"/>
    </source>
</evidence>
<organism evidence="4">
    <name type="scientific">hydrothermal vent metagenome</name>
    <dbReference type="NCBI Taxonomy" id="652676"/>
    <lineage>
        <taxon>unclassified sequences</taxon>
        <taxon>metagenomes</taxon>
        <taxon>ecological metagenomes</taxon>
    </lineage>
</organism>
<name>A0A1W1ECC4_9ZZZZ</name>
<dbReference type="CDD" id="cd00564">
    <property type="entry name" value="TMP_TenI"/>
    <property type="match status" value="1"/>
</dbReference>
<keyword evidence="4" id="KW-0808">Transferase</keyword>
<dbReference type="GO" id="GO:0009228">
    <property type="term" value="P:thiamine biosynthetic process"/>
    <property type="evidence" value="ECO:0007669"/>
    <property type="project" value="UniProtKB-KW"/>
</dbReference>
<accession>A0A1W1ECC4</accession>